<reference evidence="1" key="1">
    <citation type="submission" date="2018-05" db="EMBL/GenBank/DDBJ databases">
        <authorList>
            <person name="Lanie J.A."/>
            <person name="Ng W.-L."/>
            <person name="Kazmierczak K.M."/>
            <person name="Andrzejewski T.M."/>
            <person name="Davidsen T.M."/>
            <person name="Wayne K.J."/>
            <person name="Tettelin H."/>
            <person name="Glass J.I."/>
            <person name="Rusch D."/>
            <person name="Podicherti R."/>
            <person name="Tsui H.-C.T."/>
            <person name="Winkler M.E."/>
        </authorList>
    </citation>
    <scope>NUCLEOTIDE SEQUENCE</scope>
</reference>
<name>A0A382JIU8_9ZZZZ</name>
<organism evidence="1">
    <name type="scientific">marine metagenome</name>
    <dbReference type="NCBI Taxonomy" id="408172"/>
    <lineage>
        <taxon>unclassified sequences</taxon>
        <taxon>metagenomes</taxon>
        <taxon>ecological metagenomes</taxon>
    </lineage>
</organism>
<accession>A0A382JIU8</accession>
<gene>
    <name evidence="1" type="ORF">METZ01_LOCUS263921</name>
</gene>
<proteinExistence type="predicted"/>
<sequence length="226" mass="25018">CREPCPNVGLRGIWDIDKETLAEIACQELAAWEGVTESDTPGGTRVAKLRLTAFLQRFPSHRLGLSLTDGVAPSPDGIDLEILGLGSGIDPVRFIPDAHGRLVPANPGGISRESLMGMVKLQNPLTGEEMERLPRRLVPLRKDELLQIFVEADKAELAEEMVLLCRSEIAVKVDEFLSTIAQQGYRREARVDGLPDDWELFSGVRVLTGVDDKQNLRPDELWMLVP</sequence>
<feature type="non-terminal residue" evidence="1">
    <location>
        <position position="1"/>
    </location>
</feature>
<dbReference type="EMBL" id="UINC01074151">
    <property type="protein sequence ID" value="SVC11067.1"/>
    <property type="molecule type" value="Genomic_DNA"/>
</dbReference>
<feature type="non-terminal residue" evidence="1">
    <location>
        <position position="226"/>
    </location>
</feature>
<protein>
    <submittedName>
        <fullName evidence="1">Uncharacterized protein</fullName>
    </submittedName>
</protein>
<evidence type="ECO:0000313" key="1">
    <source>
        <dbReference type="EMBL" id="SVC11067.1"/>
    </source>
</evidence>
<dbReference type="AlphaFoldDB" id="A0A382JIU8"/>